<evidence type="ECO:0000313" key="3">
    <source>
        <dbReference type="Proteomes" id="UP000265080"/>
    </source>
</evidence>
<evidence type="ECO:0000313" key="2">
    <source>
        <dbReference type="Ensembl" id="ENSAPEP00000026774.1"/>
    </source>
</evidence>
<organism evidence="2 3">
    <name type="scientific">Amphiprion percula</name>
    <name type="common">Orange clownfish</name>
    <name type="synonym">Lutjanus percula</name>
    <dbReference type="NCBI Taxonomy" id="161767"/>
    <lineage>
        <taxon>Eukaryota</taxon>
        <taxon>Metazoa</taxon>
        <taxon>Chordata</taxon>
        <taxon>Craniata</taxon>
        <taxon>Vertebrata</taxon>
        <taxon>Euteleostomi</taxon>
        <taxon>Actinopterygii</taxon>
        <taxon>Neopterygii</taxon>
        <taxon>Teleostei</taxon>
        <taxon>Neoteleostei</taxon>
        <taxon>Acanthomorphata</taxon>
        <taxon>Ovalentaria</taxon>
        <taxon>Pomacentridae</taxon>
        <taxon>Amphiprion</taxon>
    </lineage>
</organism>
<reference evidence="2" key="2">
    <citation type="submission" date="2025-08" db="UniProtKB">
        <authorList>
            <consortium name="Ensembl"/>
        </authorList>
    </citation>
    <scope>IDENTIFICATION</scope>
</reference>
<dbReference type="STRING" id="161767.ENSAPEP00000026774"/>
<dbReference type="Ensembl" id="ENSAPET00000027488.1">
    <property type="protein sequence ID" value="ENSAPEP00000026774.1"/>
    <property type="gene ID" value="ENSAPEG00000019022.1"/>
</dbReference>
<feature type="region of interest" description="Disordered" evidence="1">
    <location>
        <begin position="89"/>
        <end position="130"/>
    </location>
</feature>
<keyword evidence="3" id="KW-1185">Reference proteome</keyword>
<dbReference type="AlphaFoldDB" id="A0A3P8TP41"/>
<dbReference type="GeneTree" id="ENSGT00950000182912"/>
<name>A0A3P8TP41_AMPPE</name>
<dbReference type="SUPFAM" id="SSF54277">
    <property type="entry name" value="CAD &amp; PB1 domains"/>
    <property type="match status" value="1"/>
</dbReference>
<dbReference type="Proteomes" id="UP000265080">
    <property type="component" value="Chromosome 13"/>
</dbReference>
<dbReference type="PANTHER" id="PTHR31025:SF27">
    <property type="entry name" value="SI:CH211-193K19.2-RELATED"/>
    <property type="match status" value="1"/>
</dbReference>
<evidence type="ECO:0000256" key="1">
    <source>
        <dbReference type="SAM" id="MobiDB-lite"/>
    </source>
</evidence>
<reference evidence="2 3" key="1">
    <citation type="submission" date="2018-03" db="EMBL/GenBank/DDBJ databases">
        <title>Finding Nemo's genes: A chromosome-scale reference assembly of the genome of the orange clownfish Amphiprion percula.</title>
        <authorList>
            <person name="Lehmann R."/>
        </authorList>
    </citation>
    <scope>NUCLEOTIDE SEQUENCE</scope>
</reference>
<reference evidence="2" key="3">
    <citation type="submission" date="2025-09" db="UniProtKB">
        <authorList>
            <consortium name="Ensembl"/>
        </authorList>
    </citation>
    <scope>IDENTIFICATION</scope>
</reference>
<feature type="compositionally biased region" description="Low complexity" evidence="1">
    <location>
        <begin position="105"/>
        <end position="130"/>
    </location>
</feature>
<dbReference type="OMA" id="ISACHYK"/>
<accession>A0A3P8TP41</accession>
<dbReference type="PANTHER" id="PTHR31025">
    <property type="entry name" value="SI:CH211-196P9.1-RELATED"/>
    <property type="match status" value="1"/>
</dbReference>
<evidence type="ECO:0008006" key="4">
    <source>
        <dbReference type="Google" id="ProtNLM"/>
    </source>
</evidence>
<sequence>GASQNITKMSATLRVILGVDNASKLTLPTGIPDSMEDLKQEITRQFNLSGNFRLQYRDKDFDNEFVNLSTTAELADKSTIKIIYMPGGSGTSTHRSAPHQRLDFDSSSSSLADTDILSSPESTSSGSSFRSQLWPQTFPIHQFSYEVEIQLEKANHAFHNSGTFLNPSTKLKSDILEGLASEMIKYKMYSLNEDFDHVALALITKHPCLKEQGSVSGHYGWKISLKYKMANYRTRLRNIGCPELSINAAKEKRGTTCKGPNQVKKPRKAEVNYCPDYPIGETKASLELERQTLLLEVKKKNQPLIKAKMERTFAYRRQEIIQDMPFITEFRDRWPALFSESEINAEFTHINTVTLLSRFMSKLDHYSNQLMKVFRKKGGAAGHKISMMVAAMDKVGCSMKWFCVATCQCACIFITLSIISACHYKFVLVCFPDSFWVVYLERSWKAMLSDMREQSPQYDEDVGIIIEGVEVLQDLRDVANGCAVLFGLVYSLNLTSPKDLRYMFELFQKVLMDLDGNRLSTKVQVLKNRLHE</sequence>
<proteinExistence type="predicted"/>
<protein>
    <recommendedName>
        <fullName evidence="4">PB1 domain-containing protein</fullName>
    </recommendedName>
</protein>